<dbReference type="AlphaFoldDB" id="A0A820LZV7"/>
<comment type="caution">
    <text evidence="2">The sequence shown here is derived from an EMBL/GenBank/DDBJ whole genome shotgun (WGS) entry which is preliminary data.</text>
</comment>
<organism evidence="2 3">
    <name type="scientific">Rotaria sordida</name>
    <dbReference type="NCBI Taxonomy" id="392033"/>
    <lineage>
        <taxon>Eukaryota</taxon>
        <taxon>Metazoa</taxon>
        <taxon>Spiralia</taxon>
        <taxon>Gnathifera</taxon>
        <taxon>Rotifera</taxon>
        <taxon>Eurotatoria</taxon>
        <taxon>Bdelloidea</taxon>
        <taxon>Philodinida</taxon>
        <taxon>Philodinidae</taxon>
        <taxon>Rotaria</taxon>
    </lineage>
</organism>
<dbReference type="EMBL" id="CAJOAX010068866">
    <property type="protein sequence ID" value="CAF4366069.1"/>
    <property type="molecule type" value="Genomic_DNA"/>
</dbReference>
<evidence type="ECO:0000313" key="2">
    <source>
        <dbReference type="EMBL" id="CAF4366069.1"/>
    </source>
</evidence>
<protein>
    <submittedName>
        <fullName evidence="2">Uncharacterized protein</fullName>
    </submittedName>
</protein>
<sequence length="136" mass="15820">MLNGTLINTNNNNSISEAAGFDLGRLGEIDADAQFALQLQQEEYEKDSFRPSPRSFFPFQVQEDDESSIETLHPFFNTTEPHFENDEQYAAYLQEQERRPSQQYNNRLIPPHIQFRQQSNPELSSSLSSSVFEERR</sequence>
<evidence type="ECO:0000313" key="3">
    <source>
        <dbReference type="Proteomes" id="UP000663823"/>
    </source>
</evidence>
<proteinExistence type="predicted"/>
<gene>
    <name evidence="2" type="ORF">OTI717_LOCUS43988</name>
</gene>
<dbReference type="Proteomes" id="UP000663823">
    <property type="component" value="Unassembled WGS sequence"/>
</dbReference>
<reference evidence="2" key="1">
    <citation type="submission" date="2021-02" db="EMBL/GenBank/DDBJ databases">
        <authorList>
            <person name="Nowell W R."/>
        </authorList>
    </citation>
    <scope>NUCLEOTIDE SEQUENCE</scope>
</reference>
<evidence type="ECO:0000256" key="1">
    <source>
        <dbReference type="SAM" id="MobiDB-lite"/>
    </source>
</evidence>
<feature type="region of interest" description="Disordered" evidence="1">
    <location>
        <begin position="96"/>
        <end position="136"/>
    </location>
</feature>
<accession>A0A820LZV7</accession>
<name>A0A820LZV7_9BILA</name>